<evidence type="ECO:0000313" key="9">
    <source>
        <dbReference type="Proteomes" id="UP000077266"/>
    </source>
</evidence>
<dbReference type="STRING" id="1314781.A0A165M6U7"/>
<dbReference type="GO" id="GO:0008270">
    <property type="term" value="F:zinc ion binding"/>
    <property type="evidence" value="ECO:0007669"/>
    <property type="project" value="InterPro"/>
</dbReference>
<dbReference type="SUPFAM" id="SSF57701">
    <property type="entry name" value="Zn2/Cys6 DNA-binding domain"/>
    <property type="match status" value="1"/>
</dbReference>
<keyword evidence="5" id="KW-0539">Nucleus</keyword>
<dbReference type="Gene3D" id="4.10.240.10">
    <property type="entry name" value="Zn(2)-C6 fungal-type DNA-binding domain"/>
    <property type="match status" value="1"/>
</dbReference>
<dbReference type="PROSITE" id="PS00463">
    <property type="entry name" value="ZN2_CY6_FUNGAL_1"/>
    <property type="match status" value="1"/>
</dbReference>
<evidence type="ECO:0000259" key="7">
    <source>
        <dbReference type="PROSITE" id="PS50048"/>
    </source>
</evidence>
<dbReference type="AlphaFoldDB" id="A0A165M6U7"/>
<evidence type="ECO:0000256" key="6">
    <source>
        <dbReference type="SAM" id="MobiDB-lite"/>
    </source>
</evidence>
<name>A0A165M6U7_EXIGL</name>
<dbReference type="OrthoDB" id="39175at2759"/>
<evidence type="ECO:0000256" key="4">
    <source>
        <dbReference type="ARBA" id="ARBA00023163"/>
    </source>
</evidence>
<protein>
    <recommendedName>
        <fullName evidence="7">Zn(2)-C6 fungal-type domain-containing protein</fullName>
    </recommendedName>
</protein>
<evidence type="ECO:0000256" key="3">
    <source>
        <dbReference type="ARBA" id="ARBA00023015"/>
    </source>
</evidence>
<keyword evidence="3" id="KW-0805">Transcription regulation</keyword>
<feature type="compositionally biased region" description="Basic and acidic residues" evidence="6">
    <location>
        <begin position="61"/>
        <end position="73"/>
    </location>
</feature>
<dbReference type="CDD" id="cd00067">
    <property type="entry name" value="GAL4"/>
    <property type="match status" value="1"/>
</dbReference>
<dbReference type="GO" id="GO:0005634">
    <property type="term" value="C:nucleus"/>
    <property type="evidence" value="ECO:0007669"/>
    <property type="project" value="UniProtKB-SubCell"/>
</dbReference>
<dbReference type="GO" id="GO:0003677">
    <property type="term" value="F:DNA binding"/>
    <property type="evidence" value="ECO:0007669"/>
    <property type="project" value="InterPro"/>
</dbReference>
<dbReference type="InterPro" id="IPR036864">
    <property type="entry name" value="Zn2-C6_fun-type_DNA-bd_sf"/>
</dbReference>
<feature type="compositionally biased region" description="Basic and acidic residues" evidence="6">
    <location>
        <begin position="82"/>
        <end position="95"/>
    </location>
</feature>
<keyword evidence="4" id="KW-0804">Transcription</keyword>
<dbReference type="PRINTS" id="PR00054">
    <property type="entry name" value="FUNGALZNCYS"/>
</dbReference>
<gene>
    <name evidence="8" type="ORF">EXIGLDRAFT_726743</name>
</gene>
<sequence length="95" mass="10605">MSAPDDSAGTSKKASRSPSPTSPRPQRKIACHFCRHRKLRCDSARPVCGNCTRRSLPCSYDEAHKKRGPDRFPGRRRKKAAEHKVGEDKANTKTS</sequence>
<dbReference type="SMART" id="SM00066">
    <property type="entry name" value="GAL4"/>
    <property type="match status" value="1"/>
</dbReference>
<accession>A0A165M6U7</accession>
<dbReference type="PROSITE" id="PS50048">
    <property type="entry name" value="ZN2_CY6_FUNGAL_2"/>
    <property type="match status" value="1"/>
</dbReference>
<evidence type="ECO:0000256" key="1">
    <source>
        <dbReference type="ARBA" id="ARBA00004123"/>
    </source>
</evidence>
<organism evidence="8 9">
    <name type="scientific">Exidia glandulosa HHB12029</name>
    <dbReference type="NCBI Taxonomy" id="1314781"/>
    <lineage>
        <taxon>Eukaryota</taxon>
        <taxon>Fungi</taxon>
        <taxon>Dikarya</taxon>
        <taxon>Basidiomycota</taxon>
        <taxon>Agaricomycotina</taxon>
        <taxon>Agaricomycetes</taxon>
        <taxon>Auriculariales</taxon>
        <taxon>Exidiaceae</taxon>
        <taxon>Exidia</taxon>
    </lineage>
</organism>
<dbReference type="Pfam" id="PF00172">
    <property type="entry name" value="Zn_clus"/>
    <property type="match status" value="1"/>
</dbReference>
<reference evidence="8 9" key="1">
    <citation type="journal article" date="2016" name="Mol. Biol. Evol.">
        <title>Comparative Genomics of Early-Diverging Mushroom-Forming Fungi Provides Insights into the Origins of Lignocellulose Decay Capabilities.</title>
        <authorList>
            <person name="Nagy L.G."/>
            <person name="Riley R."/>
            <person name="Tritt A."/>
            <person name="Adam C."/>
            <person name="Daum C."/>
            <person name="Floudas D."/>
            <person name="Sun H."/>
            <person name="Yadav J.S."/>
            <person name="Pangilinan J."/>
            <person name="Larsson K.H."/>
            <person name="Matsuura K."/>
            <person name="Barry K."/>
            <person name="Labutti K."/>
            <person name="Kuo R."/>
            <person name="Ohm R.A."/>
            <person name="Bhattacharya S.S."/>
            <person name="Shirouzu T."/>
            <person name="Yoshinaga Y."/>
            <person name="Martin F.M."/>
            <person name="Grigoriev I.V."/>
            <person name="Hibbett D.S."/>
        </authorList>
    </citation>
    <scope>NUCLEOTIDE SEQUENCE [LARGE SCALE GENOMIC DNA]</scope>
    <source>
        <strain evidence="8 9">HHB12029</strain>
    </source>
</reference>
<dbReference type="InterPro" id="IPR050815">
    <property type="entry name" value="TF_fung"/>
</dbReference>
<dbReference type="InterPro" id="IPR020448">
    <property type="entry name" value="Maltose_ferment_reg_DNA-bd"/>
</dbReference>
<feature type="region of interest" description="Disordered" evidence="6">
    <location>
        <begin position="1"/>
        <end position="27"/>
    </location>
</feature>
<dbReference type="Proteomes" id="UP000077266">
    <property type="component" value="Unassembled WGS sequence"/>
</dbReference>
<keyword evidence="9" id="KW-1185">Reference proteome</keyword>
<dbReference type="InterPro" id="IPR001138">
    <property type="entry name" value="Zn2Cys6_DnaBD"/>
</dbReference>
<comment type="subcellular location">
    <subcellularLocation>
        <location evidence="1">Nucleus</location>
    </subcellularLocation>
</comment>
<feature type="region of interest" description="Disordered" evidence="6">
    <location>
        <begin position="59"/>
        <end position="95"/>
    </location>
</feature>
<evidence type="ECO:0000256" key="2">
    <source>
        <dbReference type="ARBA" id="ARBA00022723"/>
    </source>
</evidence>
<feature type="compositionally biased region" description="Low complexity" evidence="6">
    <location>
        <begin position="10"/>
        <end position="19"/>
    </location>
</feature>
<dbReference type="GO" id="GO:0000981">
    <property type="term" value="F:DNA-binding transcription factor activity, RNA polymerase II-specific"/>
    <property type="evidence" value="ECO:0007669"/>
    <property type="project" value="InterPro"/>
</dbReference>
<dbReference type="PANTHER" id="PTHR47338:SF29">
    <property type="entry name" value="ZN(2)-C6 FUNGAL-TYPE DOMAIN-CONTAINING PROTEIN"/>
    <property type="match status" value="1"/>
</dbReference>
<evidence type="ECO:0000256" key="5">
    <source>
        <dbReference type="ARBA" id="ARBA00023242"/>
    </source>
</evidence>
<dbReference type="PANTHER" id="PTHR47338">
    <property type="entry name" value="ZN(II)2CYS6 TRANSCRIPTION FACTOR (EUROFUNG)-RELATED"/>
    <property type="match status" value="1"/>
</dbReference>
<feature type="domain" description="Zn(2)-C6 fungal-type" evidence="7">
    <location>
        <begin position="30"/>
        <end position="60"/>
    </location>
</feature>
<proteinExistence type="predicted"/>
<dbReference type="InParanoid" id="A0A165M6U7"/>
<evidence type="ECO:0000313" key="8">
    <source>
        <dbReference type="EMBL" id="KZV98844.1"/>
    </source>
</evidence>
<dbReference type="EMBL" id="KV425914">
    <property type="protein sequence ID" value="KZV98844.1"/>
    <property type="molecule type" value="Genomic_DNA"/>
</dbReference>
<keyword evidence="2" id="KW-0479">Metal-binding</keyword>